<dbReference type="PANTHER" id="PTHR43567:SF1">
    <property type="entry name" value="FLAVOREDOXIN"/>
    <property type="match status" value="1"/>
</dbReference>
<comment type="similarity">
    <text evidence="3">Belongs to the flavoredoxin family.</text>
</comment>
<keyword evidence="6" id="KW-1185">Reference proteome</keyword>
<proteinExistence type="inferred from homology"/>
<feature type="domain" description="Flavin reductase like" evidence="4">
    <location>
        <begin position="18"/>
        <end position="168"/>
    </location>
</feature>
<dbReference type="OrthoDB" id="9792436at2"/>
<dbReference type="STRING" id="1419482.SAMN05444266_103209"/>
<gene>
    <name evidence="5" type="ORF">SAMN05444266_103209</name>
</gene>
<evidence type="ECO:0000313" key="5">
    <source>
        <dbReference type="EMBL" id="SHL40000.1"/>
    </source>
</evidence>
<dbReference type="Proteomes" id="UP000184420">
    <property type="component" value="Unassembled WGS sequence"/>
</dbReference>
<keyword evidence="2" id="KW-0285">Flavoprotein</keyword>
<evidence type="ECO:0000256" key="3">
    <source>
        <dbReference type="ARBA" id="ARBA00038054"/>
    </source>
</evidence>
<name>A0A1M7ABD9_9BACT</name>
<dbReference type="InterPro" id="IPR052174">
    <property type="entry name" value="Flavoredoxin"/>
</dbReference>
<evidence type="ECO:0000256" key="1">
    <source>
        <dbReference type="ARBA" id="ARBA00001917"/>
    </source>
</evidence>
<organism evidence="5 6">
    <name type="scientific">Chitinophaga jiangningensis</name>
    <dbReference type="NCBI Taxonomy" id="1419482"/>
    <lineage>
        <taxon>Bacteria</taxon>
        <taxon>Pseudomonadati</taxon>
        <taxon>Bacteroidota</taxon>
        <taxon>Chitinophagia</taxon>
        <taxon>Chitinophagales</taxon>
        <taxon>Chitinophagaceae</taxon>
        <taxon>Chitinophaga</taxon>
    </lineage>
</organism>
<dbReference type="EMBL" id="FRBL01000003">
    <property type="protein sequence ID" value="SHL40000.1"/>
    <property type="molecule type" value="Genomic_DNA"/>
</dbReference>
<accession>A0A1M7ABD9</accession>
<dbReference type="InterPro" id="IPR012349">
    <property type="entry name" value="Split_barrel_FMN-bd"/>
</dbReference>
<evidence type="ECO:0000259" key="4">
    <source>
        <dbReference type="SMART" id="SM00903"/>
    </source>
</evidence>
<comment type="cofactor">
    <cofactor evidence="1">
        <name>FMN</name>
        <dbReference type="ChEBI" id="CHEBI:58210"/>
    </cofactor>
</comment>
<dbReference type="SUPFAM" id="SSF50475">
    <property type="entry name" value="FMN-binding split barrel"/>
    <property type="match status" value="1"/>
</dbReference>
<evidence type="ECO:0000313" key="6">
    <source>
        <dbReference type="Proteomes" id="UP000184420"/>
    </source>
</evidence>
<dbReference type="Pfam" id="PF01613">
    <property type="entry name" value="Flavin_Reduct"/>
    <property type="match status" value="1"/>
</dbReference>
<evidence type="ECO:0000256" key="2">
    <source>
        <dbReference type="ARBA" id="ARBA00022630"/>
    </source>
</evidence>
<dbReference type="SMART" id="SM00903">
    <property type="entry name" value="Flavin_Reduct"/>
    <property type="match status" value="1"/>
</dbReference>
<dbReference type="Gene3D" id="2.30.110.10">
    <property type="entry name" value="Electron Transport, Fmn-binding Protein, Chain A"/>
    <property type="match status" value="1"/>
</dbReference>
<dbReference type="GO" id="GO:0016646">
    <property type="term" value="F:oxidoreductase activity, acting on the CH-NH group of donors, NAD or NADP as acceptor"/>
    <property type="evidence" value="ECO:0007669"/>
    <property type="project" value="UniProtKB-ARBA"/>
</dbReference>
<reference evidence="5 6" key="1">
    <citation type="submission" date="2016-11" db="EMBL/GenBank/DDBJ databases">
        <authorList>
            <person name="Jaros S."/>
            <person name="Januszkiewicz K."/>
            <person name="Wedrychowicz H."/>
        </authorList>
    </citation>
    <scope>NUCLEOTIDE SEQUENCE [LARGE SCALE GENOMIC DNA]</scope>
    <source>
        <strain evidence="5 6">DSM 27406</strain>
    </source>
</reference>
<sequence length="185" mass="21138">MRSYRKEEIPVADSRKYLEPTPVVLVSSRYKSETNIMSMGWYTIMEFVPSLVGCMITGANHSYELIRKSKECVINIPTANMLETIVGIGNTTGGKLDKFRKFGLTPEAGKTVSAPIVRECYAHFECHLYDAQMLDTYNFFIFEIRRALVSVYPKYPKTVHYRGDGEFMIAGKNTSIPEKWRPQGK</sequence>
<dbReference type="PANTHER" id="PTHR43567">
    <property type="entry name" value="FLAVOREDOXIN-RELATED-RELATED"/>
    <property type="match status" value="1"/>
</dbReference>
<dbReference type="InterPro" id="IPR002563">
    <property type="entry name" value="Flavin_Rdtase-like_dom"/>
</dbReference>
<dbReference type="GO" id="GO:0010181">
    <property type="term" value="F:FMN binding"/>
    <property type="evidence" value="ECO:0007669"/>
    <property type="project" value="InterPro"/>
</dbReference>
<dbReference type="AlphaFoldDB" id="A0A1M7ABD9"/>
<dbReference type="RefSeq" id="WP_073079934.1">
    <property type="nucleotide sequence ID" value="NZ_FRBL01000003.1"/>
</dbReference>
<protein>
    <submittedName>
        <fullName evidence="5">NADH-FMN oxidoreductase RutF, flavin reductase (DIM6/NTAB) family</fullName>
    </submittedName>
</protein>